<organism evidence="1 2">
    <name type="scientific">Cognatilysobacter xinjiangensis</name>
    <dbReference type="NCBI Taxonomy" id="546892"/>
    <lineage>
        <taxon>Bacteria</taxon>
        <taxon>Pseudomonadati</taxon>
        <taxon>Pseudomonadota</taxon>
        <taxon>Gammaproteobacteria</taxon>
        <taxon>Lysobacterales</taxon>
        <taxon>Lysobacteraceae</taxon>
        <taxon>Cognatilysobacter</taxon>
    </lineage>
</organism>
<gene>
    <name evidence="1" type="ORF">GCM10008101_06820</name>
</gene>
<keyword evidence="2" id="KW-1185">Reference proteome</keyword>
<accession>A0ABQ3BVL5</accession>
<dbReference type="Proteomes" id="UP000643403">
    <property type="component" value="Unassembled WGS sequence"/>
</dbReference>
<evidence type="ECO:0000313" key="2">
    <source>
        <dbReference type="Proteomes" id="UP000643403"/>
    </source>
</evidence>
<protein>
    <submittedName>
        <fullName evidence="1">Uncharacterized protein</fullName>
    </submittedName>
</protein>
<dbReference type="EMBL" id="BMXY01000001">
    <property type="protein sequence ID" value="GGZ56049.1"/>
    <property type="molecule type" value="Genomic_DNA"/>
</dbReference>
<dbReference type="RefSeq" id="WP_189446961.1">
    <property type="nucleotide sequence ID" value="NZ_BMXY01000001.1"/>
</dbReference>
<sequence>MSEHPEARAFVTAAGALCETLVQELTRQHPEMAQGVCQALENGHRMLIAMECDAAGTRVGLCTVDDYQKLRWVIAVPSKPPSGSVSSLAH</sequence>
<comment type="caution">
    <text evidence="1">The sequence shown here is derived from an EMBL/GenBank/DDBJ whole genome shotgun (WGS) entry which is preliminary data.</text>
</comment>
<name>A0ABQ3BVL5_9GAMM</name>
<proteinExistence type="predicted"/>
<reference evidence="2" key="1">
    <citation type="journal article" date="2019" name="Int. J. Syst. Evol. Microbiol.">
        <title>The Global Catalogue of Microorganisms (GCM) 10K type strain sequencing project: providing services to taxonomists for standard genome sequencing and annotation.</title>
        <authorList>
            <consortium name="The Broad Institute Genomics Platform"/>
            <consortium name="The Broad Institute Genome Sequencing Center for Infectious Disease"/>
            <person name="Wu L."/>
            <person name="Ma J."/>
        </authorList>
    </citation>
    <scope>NUCLEOTIDE SEQUENCE [LARGE SCALE GENOMIC DNA]</scope>
    <source>
        <strain evidence="2">KCTC 22558</strain>
    </source>
</reference>
<evidence type="ECO:0000313" key="1">
    <source>
        <dbReference type="EMBL" id="GGZ56049.1"/>
    </source>
</evidence>